<dbReference type="RefSeq" id="XP_056691807.1">
    <property type="nucleotide sequence ID" value="XM_056835829.1"/>
</dbReference>
<proteinExistence type="predicted"/>
<gene>
    <name evidence="4" type="primary">LOC110806048</name>
</gene>
<feature type="domain" description="CRAL-TRIO" evidence="2">
    <location>
        <begin position="152"/>
        <end position="193"/>
    </location>
</feature>
<dbReference type="InterPro" id="IPR036865">
    <property type="entry name" value="CRAL-TRIO_dom_sf"/>
</dbReference>
<reference evidence="4" key="2">
    <citation type="submission" date="2025-08" db="UniProtKB">
        <authorList>
            <consortium name="RefSeq"/>
        </authorList>
    </citation>
    <scope>IDENTIFICATION</scope>
    <source>
        <tissue evidence="4">Leaf</tissue>
    </source>
</reference>
<evidence type="ECO:0000259" key="2">
    <source>
        <dbReference type="Pfam" id="PF00650"/>
    </source>
</evidence>
<keyword evidence="1" id="KW-1133">Transmembrane helix</keyword>
<feature type="transmembrane region" description="Helical" evidence="1">
    <location>
        <begin position="56"/>
        <end position="78"/>
    </location>
</feature>
<dbReference type="InterPro" id="IPR001251">
    <property type="entry name" value="CRAL-TRIO_dom"/>
</dbReference>
<evidence type="ECO:0000256" key="1">
    <source>
        <dbReference type="SAM" id="Phobius"/>
    </source>
</evidence>
<reference evidence="3" key="1">
    <citation type="journal article" date="2021" name="Nat. Commun.">
        <title>Genomic analyses provide insights into spinach domestication and the genetic basis of agronomic traits.</title>
        <authorList>
            <person name="Cai X."/>
            <person name="Sun X."/>
            <person name="Xu C."/>
            <person name="Sun H."/>
            <person name="Wang X."/>
            <person name="Ge C."/>
            <person name="Zhang Z."/>
            <person name="Wang Q."/>
            <person name="Fei Z."/>
            <person name="Jiao C."/>
            <person name="Wang Q."/>
        </authorList>
    </citation>
    <scope>NUCLEOTIDE SEQUENCE [LARGE SCALE GENOMIC DNA]</scope>
    <source>
        <strain evidence="3">cv. Varoflay</strain>
    </source>
</reference>
<dbReference type="PANTHER" id="PTHR45824">
    <property type="entry name" value="GH16843P"/>
    <property type="match status" value="1"/>
</dbReference>
<evidence type="ECO:0000313" key="4">
    <source>
        <dbReference type="RefSeq" id="XP_056691807.1"/>
    </source>
</evidence>
<dbReference type="Pfam" id="PF00650">
    <property type="entry name" value="CRAL_TRIO"/>
    <property type="match status" value="1"/>
</dbReference>
<dbReference type="Gene3D" id="3.40.525.10">
    <property type="entry name" value="CRAL-TRIO lipid binding domain"/>
    <property type="match status" value="1"/>
</dbReference>
<dbReference type="InterPro" id="IPR052578">
    <property type="entry name" value="PI_Transfer_CRAL-TRIO"/>
</dbReference>
<sequence length="195" mass="21778">MTEADIGMSRNIVRLTLLLRLLVDDDPPPVPIALGSMILHQLGSASFDCSLSQTALLLFFSISFFTSCICVTASLSQFSQLHRQIPRREEQPLRTSSPPNIIYIPLSLSPLPSKRLQSCWGRIVLKFVGGKCQQHEVAHEGETGKVSRANFRDREGRTVLIMRPRKQNTTSGEGNVRHLVYLLENAILNLPEGQE</sequence>
<accession>A0ABM3R859</accession>
<organism evidence="3 4">
    <name type="scientific">Spinacia oleracea</name>
    <name type="common">Spinach</name>
    <dbReference type="NCBI Taxonomy" id="3562"/>
    <lineage>
        <taxon>Eukaryota</taxon>
        <taxon>Viridiplantae</taxon>
        <taxon>Streptophyta</taxon>
        <taxon>Embryophyta</taxon>
        <taxon>Tracheophyta</taxon>
        <taxon>Spermatophyta</taxon>
        <taxon>Magnoliopsida</taxon>
        <taxon>eudicotyledons</taxon>
        <taxon>Gunneridae</taxon>
        <taxon>Pentapetalae</taxon>
        <taxon>Caryophyllales</taxon>
        <taxon>Chenopodiaceae</taxon>
        <taxon>Chenopodioideae</taxon>
        <taxon>Anserineae</taxon>
        <taxon>Spinacia</taxon>
    </lineage>
</organism>
<keyword evidence="3" id="KW-1185">Reference proteome</keyword>
<keyword evidence="1" id="KW-0472">Membrane</keyword>
<evidence type="ECO:0000313" key="3">
    <source>
        <dbReference type="Proteomes" id="UP000813463"/>
    </source>
</evidence>
<dbReference type="Proteomes" id="UP000813463">
    <property type="component" value="Chromosome 2"/>
</dbReference>
<keyword evidence="1" id="KW-0812">Transmembrane</keyword>
<dbReference type="GeneID" id="110806048"/>
<name>A0ABM3R859_SPIOL</name>
<dbReference type="SUPFAM" id="SSF52087">
    <property type="entry name" value="CRAL/TRIO domain"/>
    <property type="match status" value="1"/>
</dbReference>
<dbReference type="PANTHER" id="PTHR45824:SF17">
    <property type="entry name" value="CRAL-TRIO DOMAIN-CONTAINING PROTEIN C23B6.04C"/>
    <property type="match status" value="1"/>
</dbReference>
<protein>
    <recommendedName>
        <fullName evidence="2">CRAL-TRIO domain-containing protein</fullName>
    </recommendedName>
</protein>